<evidence type="ECO:0000313" key="1">
    <source>
        <dbReference type="EMBL" id="MPC80536.1"/>
    </source>
</evidence>
<organism evidence="1 2">
    <name type="scientific">Portunus trituberculatus</name>
    <name type="common">Swimming crab</name>
    <name type="synonym">Neptunus trituberculatus</name>
    <dbReference type="NCBI Taxonomy" id="210409"/>
    <lineage>
        <taxon>Eukaryota</taxon>
        <taxon>Metazoa</taxon>
        <taxon>Ecdysozoa</taxon>
        <taxon>Arthropoda</taxon>
        <taxon>Crustacea</taxon>
        <taxon>Multicrustacea</taxon>
        <taxon>Malacostraca</taxon>
        <taxon>Eumalacostraca</taxon>
        <taxon>Eucarida</taxon>
        <taxon>Decapoda</taxon>
        <taxon>Pleocyemata</taxon>
        <taxon>Brachyura</taxon>
        <taxon>Eubrachyura</taxon>
        <taxon>Portunoidea</taxon>
        <taxon>Portunidae</taxon>
        <taxon>Portuninae</taxon>
        <taxon>Portunus</taxon>
    </lineage>
</organism>
<comment type="caution">
    <text evidence="1">The sequence shown here is derived from an EMBL/GenBank/DDBJ whole genome shotgun (WGS) entry which is preliminary data.</text>
</comment>
<sequence length="74" mass="8427">MLRYRAVCEVGVCVWRVTWAGEDHQDHRQHTIVPRRAASTPRQHLIKGRLEGTFVSTRSAPLKTSEVLVQAAVY</sequence>
<keyword evidence="2" id="KW-1185">Reference proteome</keyword>
<dbReference type="Proteomes" id="UP000324222">
    <property type="component" value="Unassembled WGS sequence"/>
</dbReference>
<dbReference type="AlphaFoldDB" id="A0A5B7IF02"/>
<dbReference type="EMBL" id="VSRR010054300">
    <property type="protein sequence ID" value="MPC80536.1"/>
    <property type="molecule type" value="Genomic_DNA"/>
</dbReference>
<accession>A0A5B7IF02</accession>
<reference evidence="1 2" key="1">
    <citation type="submission" date="2019-05" db="EMBL/GenBank/DDBJ databases">
        <title>Another draft genome of Portunus trituberculatus and its Hox gene families provides insights of decapod evolution.</title>
        <authorList>
            <person name="Jeong J.-H."/>
            <person name="Song I."/>
            <person name="Kim S."/>
            <person name="Choi T."/>
            <person name="Kim D."/>
            <person name="Ryu S."/>
            <person name="Kim W."/>
        </authorList>
    </citation>
    <scope>NUCLEOTIDE SEQUENCE [LARGE SCALE GENOMIC DNA]</scope>
    <source>
        <tissue evidence="1">Muscle</tissue>
    </source>
</reference>
<protein>
    <submittedName>
        <fullName evidence="1">Uncharacterized protein</fullName>
    </submittedName>
</protein>
<name>A0A5B7IF02_PORTR</name>
<gene>
    <name evidence="1" type="ORF">E2C01_075116</name>
</gene>
<proteinExistence type="predicted"/>
<evidence type="ECO:0000313" key="2">
    <source>
        <dbReference type="Proteomes" id="UP000324222"/>
    </source>
</evidence>